<evidence type="ECO:0000259" key="8">
    <source>
        <dbReference type="Pfam" id="PF01625"/>
    </source>
</evidence>
<keyword evidence="3" id="KW-0560">Oxidoreductase</keyword>
<dbReference type="EMBL" id="HBHX01050107">
    <property type="protein sequence ID" value="CAE0129572.1"/>
    <property type="molecule type" value="Transcribed_RNA"/>
</dbReference>
<dbReference type="InterPro" id="IPR036509">
    <property type="entry name" value="Met_Sox_Rdtase_MsrA_sf"/>
</dbReference>
<evidence type="ECO:0000256" key="6">
    <source>
        <dbReference type="ARBA" id="ARBA00047806"/>
    </source>
</evidence>
<dbReference type="Gene3D" id="3.30.1060.10">
    <property type="entry name" value="Peptide methionine sulphoxide reductase MsrA"/>
    <property type="match status" value="1"/>
</dbReference>
<gene>
    <name evidence="9" type="ORF">HERI1096_LOCUS27672</name>
</gene>
<dbReference type="EC" id="1.8.4.11" evidence="2"/>
<dbReference type="PANTHER" id="PTHR42799">
    <property type="entry name" value="MITOCHONDRIAL PEPTIDE METHIONINE SULFOXIDE REDUCTASE"/>
    <property type="match status" value="1"/>
</dbReference>
<dbReference type="Pfam" id="PF01625">
    <property type="entry name" value="PMSR"/>
    <property type="match status" value="1"/>
</dbReference>
<evidence type="ECO:0000313" key="9">
    <source>
        <dbReference type="EMBL" id="CAE0129572.1"/>
    </source>
</evidence>
<accession>A0A7S3F601</accession>
<dbReference type="PANTHER" id="PTHR42799:SF2">
    <property type="entry name" value="MITOCHONDRIAL PEPTIDE METHIONINE SULFOXIDE REDUCTASE"/>
    <property type="match status" value="1"/>
</dbReference>
<evidence type="ECO:0000256" key="5">
    <source>
        <dbReference type="ARBA" id="ARBA00030643"/>
    </source>
</evidence>
<evidence type="ECO:0000256" key="7">
    <source>
        <dbReference type="ARBA" id="ARBA00048782"/>
    </source>
</evidence>
<dbReference type="AlphaFoldDB" id="A0A7S3F601"/>
<dbReference type="HAMAP" id="MF_01401">
    <property type="entry name" value="MsrA"/>
    <property type="match status" value="1"/>
</dbReference>
<dbReference type="InterPro" id="IPR050162">
    <property type="entry name" value="MsrA_MetSO_reductase"/>
</dbReference>
<proteinExistence type="inferred from homology"/>
<organism evidence="9">
    <name type="scientific">Haptolina ericina</name>
    <dbReference type="NCBI Taxonomy" id="156174"/>
    <lineage>
        <taxon>Eukaryota</taxon>
        <taxon>Haptista</taxon>
        <taxon>Haptophyta</taxon>
        <taxon>Prymnesiophyceae</taxon>
        <taxon>Prymnesiales</taxon>
        <taxon>Prymnesiaceae</taxon>
        <taxon>Haptolina</taxon>
    </lineage>
</organism>
<name>A0A7S3F601_9EUKA</name>
<protein>
    <recommendedName>
        <fullName evidence="2">peptide-methionine (S)-S-oxide reductase</fullName>
        <ecNumber evidence="2">1.8.4.11</ecNumber>
    </recommendedName>
    <alternativeName>
        <fullName evidence="5">Peptide-methionine (S)-S-oxide reductase</fullName>
    </alternativeName>
    <alternativeName>
        <fullName evidence="4">Protein-methionine-S-oxide reductase</fullName>
    </alternativeName>
</protein>
<comment type="catalytic activity">
    <reaction evidence="7">
        <text>[thioredoxin]-disulfide + L-methionine + H2O = L-methionine (S)-S-oxide + [thioredoxin]-dithiol</text>
        <dbReference type="Rhea" id="RHEA:19993"/>
        <dbReference type="Rhea" id="RHEA-COMP:10698"/>
        <dbReference type="Rhea" id="RHEA-COMP:10700"/>
        <dbReference type="ChEBI" id="CHEBI:15377"/>
        <dbReference type="ChEBI" id="CHEBI:29950"/>
        <dbReference type="ChEBI" id="CHEBI:50058"/>
        <dbReference type="ChEBI" id="CHEBI:57844"/>
        <dbReference type="ChEBI" id="CHEBI:58772"/>
        <dbReference type="EC" id="1.8.4.11"/>
    </reaction>
</comment>
<dbReference type="GO" id="GO:0008113">
    <property type="term" value="F:peptide-methionine (S)-S-oxide reductase activity"/>
    <property type="evidence" value="ECO:0007669"/>
    <property type="project" value="UniProtKB-EC"/>
</dbReference>
<comment type="catalytic activity">
    <reaction evidence="6">
        <text>L-methionyl-[protein] + [thioredoxin]-disulfide + H2O = L-methionyl-(S)-S-oxide-[protein] + [thioredoxin]-dithiol</text>
        <dbReference type="Rhea" id="RHEA:14217"/>
        <dbReference type="Rhea" id="RHEA-COMP:10698"/>
        <dbReference type="Rhea" id="RHEA-COMP:10700"/>
        <dbReference type="Rhea" id="RHEA-COMP:12313"/>
        <dbReference type="Rhea" id="RHEA-COMP:12315"/>
        <dbReference type="ChEBI" id="CHEBI:15377"/>
        <dbReference type="ChEBI" id="CHEBI:16044"/>
        <dbReference type="ChEBI" id="CHEBI:29950"/>
        <dbReference type="ChEBI" id="CHEBI:44120"/>
        <dbReference type="ChEBI" id="CHEBI:50058"/>
        <dbReference type="EC" id="1.8.4.11"/>
    </reaction>
</comment>
<evidence type="ECO:0000256" key="2">
    <source>
        <dbReference type="ARBA" id="ARBA00012502"/>
    </source>
</evidence>
<dbReference type="GO" id="GO:0034599">
    <property type="term" value="P:cellular response to oxidative stress"/>
    <property type="evidence" value="ECO:0007669"/>
    <property type="project" value="TreeGrafter"/>
</dbReference>
<evidence type="ECO:0000256" key="1">
    <source>
        <dbReference type="ARBA" id="ARBA00005591"/>
    </source>
</evidence>
<dbReference type="GO" id="GO:0005737">
    <property type="term" value="C:cytoplasm"/>
    <property type="evidence" value="ECO:0007669"/>
    <property type="project" value="TreeGrafter"/>
</dbReference>
<reference evidence="9" key="1">
    <citation type="submission" date="2021-01" db="EMBL/GenBank/DDBJ databases">
        <authorList>
            <person name="Corre E."/>
            <person name="Pelletier E."/>
            <person name="Niang G."/>
            <person name="Scheremetjew M."/>
            <person name="Finn R."/>
            <person name="Kale V."/>
            <person name="Holt S."/>
            <person name="Cochrane G."/>
            <person name="Meng A."/>
            <person name="Brown T."/>
            <person name="Cohen L."/>
        </authorList>
    </citation>
    <scope>NUCLEOTIDE SEQUENCE</scope>
    <source>
        <strain evidence="9">CCMP281</strain>
    </source>
</reference>
<evidence type="ECO:0000256" key="4">
    <source>
        <dbReference type="ARBA" id="ARBA00030273"/>
    </source>
</evidence>
<evidence type="ECO:0000256" key="3">
    <source>
        <dbReference type="ARBA" id="ARBA00023002"/>
    </source>
</evidence>
<sequence length="259" mass="28586">MGGSSSMVTKAAALKGRDSKMRVAAMHYVLKNKMEPPYPDHLKVAVFANGCFWGSEKGIWRLPGGGIYTTAVGYAAGFTPNPTYEEACSGMTGHTEAVQVVYDPSKISFVDILRWFWEAHDPTQGMGQGNDRGTQYRSGFYWFDEEQRQLIEASKAAYEAALKTKGLGPITTEIAAASDYDQVFYFGEDYHQQYLAKPGARPYCSAMPRCVSLPPFDSWAPPGLSHHAPKLPDSFWKVHGPTPHCVIRSPNEPIATSSY</sequence>
<comment type="similarity">
    <text evidence="1">Belongs to the MsrA Met sulfoxide reductase family.</text>
</comment>
<feature type="domain" description="Peptide methionine sulphoxide reductase MsrA" evidence="8">
    <location>
        <begin position="45"/>
        <end position="204"/>
    </location>
</feature>
<dbReference type="NCBIfam" id="TIGR00401">
    <property type="entry name" value="msrA"/>
    <property type="match status" value="1"/>
</dbReference>
<dbReference type="InterPro" id="IPR002569">
    <property type="entry name" value="Met_Sox_Rdtase_MsrA_dom"/>
</dbReference>
<dbReference type="SUPFAM" id="SSF55068">
    <property type="entry name" value="Peptide methionine sulfoxide reductase"/>
    <property type="match status" value="1"/>
</dbReference>